<keyword evidence="3" id="KW-0649">Protein kinase inhibitor</keyword>
<comment type="similarity">
    <text evidence="2">Belongs to the CDI family. ICK/KRP subfamily.</text>
</comment>
<dbReference type="AlphaFoldDB" id="A0A498IY02"/>
<evidence type="ECO:0000256" key="3">
    <source>
        <dbReference type="ARBA" id="ARBA00023013"/>
    </source>
</evidence>
<sequence length="206" mass="23172">MDDCNCKRMAAIDDSTTAAVSKRRKITASTPPLPPLLPSPTILQLLDFPHSCSSFCSDHSLPPSSCCSTNVLNDVAAARSSPRLDLEAKSSETPFSNSTSVTNNKFMFHFSFLHHNFPLQFLQTETRETTPSSKLCLDSNEISSPAPVVSHWRRIPVSKSPPSEEIEEFFAAVEKYEHKRFTEKYNYDIANDVPLEGRYQWVRLKS</sequence>
<evidence type="ECO:0000256" key="1">
    <source>
        <dbReference type="ARBA" id="ARBA00004642"/>
    </source>
</evidence>
<feature type="domain" description="Cyclin-dependent kinase inhibitor" evidence="5">
    <location>
        <begin position="161"/>
        <end position="204"/>
    </location>
</feature>
<evidence type="ECO:0000313" key="7">
    <source>
        <dbReference type="Proteomes" id="UP000290289"/>
    </source>
</evidence>
<evidence type="ECO:0000313" key="6">
    <source>
        <dbReference type="EMBL" id="RXH88090.1"/>
    </source>
</evidence>
<dbReference type="Pfam" id="PF02234">
    <property type="entry name" value="CDI"/>
    <property type="match status" value="1"/>
</dbReference>
<protein>
    <recommendedName>
        <fullName evidence="5">Cyclin-dependent kinase inhibitor domain-containing protein</fullName>
    </recommendedName>
</protein>
<comment type="caution">
    <text evidence="6">The sequence shown here is derived from an EMBL/GenBank/DDBJ whole genome shotgun (WGS) entry which is preliminary data.</text>
</comment>
<dbReference type="PANTHER" id="PTHR46776">
    <property type="entry name" value="CYCLIN-DEPENDENT KINASE INHIBITOR 4-RELATED"/>
    <property type="match status" value="1"/>
</dbReference>
<evidence type="ECO:0000259" key="5">
    <source>
        <dbReference type="Pfam" id="PF02234"/>
    </source>
</evidence>
<keyword evidence="4" id="KW-0131">Cell cycle</keyword>
<dbReference type="InterPro" id="IPR003175">
    <property type="entry name" value="CDI_dom"/>
</dbReference>
<proteinExistence type="inferred from homology"/>
<dbReference type="InterPro" id="IPR044275">
    <property type="entry name" value="KRP"/>
</dbReference>
<name>A0A498IY02_MALDO</name>
<evidence type="ECO:0000256" key="2">
    <source>
        <dbReference type="ARBA" id="ARBA00010274"/>
    </source>
</evidence>
<dbReference type="GO" id="GO:0051726">
    <property type="term" value="P:regulation of cell cycle"/>
    <property type="evidence" value="ECO:0007669"/>
    <property type="project" value="InterPro"/>
</dbReference>
<comment type="subcellular location">
    <subcellularLocation>
        <location evidence="1">Nucleus</location>
        <location evidence="1">Nucleoplasm</location>
    </subcellularLocation>
</comment>
<reference evidence="6 7" key="1">
    <citation type="submission" date="2018-10" db="EMBL/GenBank/DDBJ databases">
        <title>A high-quality apple genome assembly.</title>
        <authorList>
            <person name="Hu J."/>
        </authorList>
    </citation>
    <scope>NUCLEOTIDE SEQUENCE [LARGE SCALE GENOMIC DNA]</scope>
    <source>
        <strain evidence="7">cv. HFTH1</strain>
        <tissue evidence="6">Young leaf</tissue>
    </source>
</reference>
<organism evidence="6 7">
    <name type="scientific">Malus domestica</name>
    <name type="common">Apple</name>
    <name type="synonym">Pyrus malus</name>
    <dbReference type="NCBI Taxonomy" id="3750"/>
    <lineage>
        <taxon>Eukaryota</taxon>
        <taxon>Viridiplantae</taxon>
        <taxon>Streptophyta</taxon>
        <taxon>Embryophyta</taxon>
        <taxon>Tracheophyta</taxon>
        <taxon>Spermatophyta</taxon>
        <taxon>Magnoliopsida</taxon>
        <taxon>eudicotyledons</taxon>
        <taxon>Gunneridae</taxon>
        <taxon>Pentapetalae</taxon>
        <taxon>rosids</taxon>
        <taxon>fabids</taxon>
        <taxon>Rosales</taxon>
        <taxon>Rosaceae</taxon>
        <taxon>Amygdaloideae</taxon>
        <taxon>Maleae</taxon>
        <taxon>Malus</taxon>
    </lineage>
</organism>
<dbReference type="GO" id="GO:0004861">
    <property type="term" value="F:cyclin-dependent protein serine/threonine kinase inhibitor activity"/>
    <property type="evidence" value="ECO:0007669"/>
    <property type="project" value="InterPro"/>
</dbReference>
<dbReference type="GO" id="GO:0005654">
    <property type="term" value="C:nucleoplasm"/>
    <property type="evidence" value="ECO:0007669"/>
    <property type="project" value="UniProtKB-SubCell"/>
</dbReference>
<keyword evidence="7" id="KW-1185">Reference proteome</keyword>
<dbReference type="EMBL" id="RDQH01000336">
    <property type="protein sequence ID" value="RXH88090.1"/>
    <property type="molecule type" value="Genomic_DNA"/>
</dbReference>
<gene>
    <name evidence="6" type="ORF">DVH24_042161</name>
</gene>
<dbReference type="Proteomes" id="UP000290289">
    <property type="component" value="Chromosome 10"/>
</dbReference>
<dbReference type="InterPro" id="IPR044898">
    <property type="entry name" value="CDI_dom_sf"/>
</dbReference>
<dbReference type="Gene3D" id="4.10.365.10">
    <property type="entry name" value="p27"/>
    <property type="match status" value="1"/>
</dbReference>
<accession>A0A498IY02</accession>
<evidence type="ECO:0000256" key="4">
    <source>
        <dbReference type="ARBA" id="ARBA00023306"/>
    </source>
</evidence>